<evidence type="ECO:0000256" key="1">
    <source>
        <dbReference type="ARBA" id="ARBA00004173"/>
    </source>
</evidence>
<dbReference type="GO" id="GO:0003735">
    <property type="term" value="F:structural constituent of ribosome"/>
    <property type="evidence" value="ECO:0007669"/>
    <property type="project" value="InterPro"/>
</dbReference>
<dbReference type="Proteomes" id="UP000694925">
    <property type="component" value="Unplaced"/>
</dbReference>
<evidence type="ECO:0000256" key="2">
    <source>
        <dbReference type="ARBA" id="ARBA00009864"/>
    </source>
</evidence>
<dbReference type="GeneID" id="108632586"/>
<organism evidence="8 9">
    <name type="scientific">Ceratina calcarata</name>
    <dbReference type="NCBI Taxonomy" id="156304"/>
    <lineage>
        <taxon>Eukaryota</taxon>
        <taxon>Metazoa</taxon>
        <taxon>Ecdysozoa</taxon>
        <taxon>Arthropoda</taxon>
        <taxon>Hexapoda</taxon>
        <taxon>Insecta</taxon>
        <taxon>Pterygota</taxon>
        <taxon>Neoptera</taxon>
        <taxon>Endopterygota</taxon>
        <taxon>Hymenoptera</taxon>
        <taxon>Apocrita</taxon>
        <taxon>Aculeata</taxon>
        <taxon>Apoidea</taxon>
        <taxon>Anthophila</taxon>
        <taxon>Apidae</taxon>
        <taxon>Ceratina</taxon>
        <taxon>Zadontomerus</taxon>
    </lineage>
</organism>
<evidence type="ECO:0000256" key="3">
    <source>
        <dbReference type="ARBA" id="ARBA00022980"/>
    </source>
</evidence>
<dbReference type="PANTHER" id="PTHR15925">
    <property type="entry name" value="MITOCHONDRIAL RIBOSOMAL PROTEIN S23"/>
    <property type="match status" value="1"/>
</dbReference>
<dbReference type="CTD" id="51649"/>
<dbReference type="InterPro" id="IPR023611">
    <property type="entry name" value="mS23_dom_met"/>
</dbReference>
<evidence type="ECO:0000256" key="6">
    <source>
        <dbReference type="ARBA" id="ARBA00035137"/>
    </source>
</evidence>
<keyword evidence="8" id="KW-1185">Reference proteome</keyword>
<dbReference type="InterPro" id="IPR019520">
    <property type="entry name" value="Ribosomal_mS23_met"/>
</dbReference>
<dbReference type="RefSeq" id="XP_017892738.1">
    <property type="nucleotide sequence ID" value="XM_018037249.1"/>
</dbReference>
<comment type="similarity">
    <text evidence="2">Belongs to the mitochondrion-specific ribosomal protein mS23 family.</text>
</comment>
<comment type="subcellular location">
    <subcellularLocation>
        <location evidence="1">Mitochondrion</location>
    </subcellularLocation>
</comment>
<dbReference type="CDD" id="cd23701">
    <property type="entry name" value="At1g26750"/>
    <property type="match status" value="1"/>
</dbReference>
<dbReference type="KEGG" id="ccal:108632586"/>
<evidence type="ECO:0000256" key="4">
    <source>
        <dbReference type="ARBA" id="ARBA00023128"/>
    </source>
</evidence>
<dbReference type="InterPro" id="IPR059242">
    <property type="entry name" value="mS23_dom"/>
</dbReference>
<keyword evidence="5" id="KW-0687">Ribonucleoprotein</keyword>
<evidence type="ECO:0000256" key="5">
    <source>
        <dbReference type="ARBA" id="ARBA00023274"/>
    </source>
</evidence>
<evidence type="ECO:0000313" key="8">
    <source>
        <dbReference type="Proteomes" id="UP000694925"/>
    </source>
</evidence>
<dbReference type="GO" id="GO:0005840">
    <property type="term" value="C:ribosome"/>
    <property type="evidence" value="ECO:0007669"/>
    <property type="project" value="UniProtKB-KW"/>
</dbReference>
<accession>A0AAJ7JG90</accession>
<gene>
    <name evidence="9" type="primary">LOC108632586</name>
</gene>
<dbReference type="Pfam" id="PF10484">
    <property type="entry name" value="MRP-S23"/>
    <property type="match status" value="1"/>
</dbReference>
<feature type="domain" description="Small ribosomal subunit protein mS23 conserved" evidence="7">
    <location>
        <begin position="2"/>
        <end position="117"/>
    </location>
</feature>
<reference evidence="9" key="1">
    <citation type="submission" date="2025-08" db="UniProtKB">
        <authorList>
            <consortium name="RefSeq"/>
        </authorList>
    </citation>
    <scope>IDENTIFICATION</scope>
    <source>
        <tissue evidence="9">Whole body</tissue>
    </source>
</reference>
<dbReference type="AlphaFoldDB" id="A0AAJ7JG90"/>
<keyword evidence="4" id="KW-0496">Mitochondrion</keyword>
<proteinExistence type="inferred from homology"/>
<dbReference type="PANTHER" id="PTHR15925:SF2">
    <property type="entry name" value="SMALL RIBOSOMAL SUBUNIT PROTEIN MS23"/>
    <property type="match status" value="1"/>
</dbReference>
<keyword evidence="3 9" id="KW-0689">Ribosomal protein</keyword>
<name>A0AAJ7JG90_9HYME</name>
<dbReference type="GO" id="GO:0006412">
    <property type="term" value="P:translation"/>
    <property type="evidence" value="ECO:0007669"/>
    <property type="project" value="InterPro"/>
</dbReference>
<evidence type="ECO:0000259" key="7">
    <source>
        <dbReference type="Pfam" id="PF10484"/>
    </source>
</evidence>
<evidence type="ECO:0000313" key="9">
    <source>
        <dbReference type="RefSeq" id="XP_017892738.1"/>
    </source>
</evidence>
<protein>
    <recommendedName>
        <fullName evidence="6">Small ribosomal subunit protein mS23</fullName>
    </recommendedName>
</protein>
<sequence length="143" mass="16633">MASSKLDRIGTIYTRVTALLRTGAMKEENTPIWYDVYKAFPPTLEPRYSRRPPPKEIQRILYEEDEIRAKLHKEIALPAVNLKSNKVSHTQIFLTVYNSLIQGGLTKEKAYDQALDSYKIIFNQEKYVLTKEPRKEDQLTNSN</sequence>
<dbReference type="GO" id="GO:0005739">
    <property type="term" value="C:mitochondrion"/>
    <property type="evidence" value="ECO:0007669"/>
    <property type="project" value="InterPro"/>
</dbReference>